<dbReference type="AlphaFoldDB" id="A0A8X6QBC5"/>
<dbReference type="EMBL" id="BMAW01079689">
    <property type="protein sequence ID" value="GFU16347.1"/>
    <property type="molecule type" value="Genomic_DNA"/>
</dbReference>
<reference evidence="2" key="1">
    <citation type="submission" date="2020-08" db="EMBL/GenBank/DDBJ databases">
        <title>Multicomponent nature underlies the extraordinary mechanical properties of spider dragline silk.</title>
        <authorList>
            <person name="Kono N."/>
            <person name="Nakamura H."/>
            <person name="Mori M."/>
            <person name="Yoshida Y."/>
            <person name="Ohtoshi R."/>
            <person name="Malay A.D."/>
            <person name="Moran D.A.P."/>
            <person name="Tomita M."/>
            <person name="Numata K."/>
            <person name="Arakawa K."/>
        </authorList>
    </citation>
    <scope>NUCLEOTIDE SEQUENCE</scope>
</reference>
<keyword evidence="3" id="KW-1185">Reference proteome</keyword>
<feature type="region of interest" description="Disordered" evidence="1">
    <location>
        <begin position="24"/>
        <end position="44"/>
    </location>
</feature>
<evidence type="ECO:0000256" key="1">
    <source>
        <dbReference type="SAM" id="MobiDB-lite"/>
    </source>
</evidence>
<proteinExistence type="predicted"/>
<evidence type="ECO:0000313" key="2">
    <source>
        <dbReference type="EMBL" id="GFU16347.1"/>
    </source>
</evidence>
<feature type="non-terminal residue" evidence="2">
    <location>
        <position position="44"/>
    </location>
</feature>
<organism evidence="2 3">
    <name type="scientific">Nephila pilipes</name>
    <name type="common">Giant wood spider</name>
    <name type="synonym">Nephila maculata</name>
    <dbReference type="NCBI Taxonomy" id="299642"/>
    <lineage>
        <taxon>Eukaryota</taxon>
        <taxon>Metazoa</taxon>
        <taxon>Ecdysozoa</taxon>
        <taxon>Arthropoda</taxon>
        <taxon>Chelicerata</taxon>
        <taxon>Arachnida</taxon>
        <taxon>Araneae</taxon>
        <taxon>Araneomorphae</taxon>
        <taxon>Entelegynae</taxon>
        <taxon>Araneoidea</taxon>
        <taxon>Nephilidae</taxon>
        <taxon>Nephila</taxon>
    </lineage>
</organism>
<protein>
    <submittedName>
        <fullName evidence="2">Uncharacterized protein</fullName>
    </submittedName>
</protein>
<gene>
    <name evidence="2" type="ORF">NPIL_277751</name>
</gene>
<accession>A0A8X6QBC5</accession>
<evidence type="ECO:0000313" key="3">
    <source>
        <dbReference type="Proteomes" id="UP000887013"/>
    </source>
</evidence>
<name>A0A8X6QBC5_NEPPI</name>
<sequence>MRTDQWLALKFLMESISYPYSNEQLSSATTGDFRPSNGNGIETE</sequence>
<dbReference type="Proteomes" id="UP000887013">
    <property type="component" value="Unassembled WGS sequence"/>
</dbReference>
<comment type="caution">
    <text evidence="2">The sequence shown here is derived from an EMBL/GenBank/DDBJ whole genome shotgun (WGS) entry which is preliminary data.</text>
</comment>